<organism evidence="7 8">
    <name type="scientific">Triticum urartu</name>
    <name type="common">Red wild einkorn</name>
    <name type="synonym">Crithodium urartu</name>
    <dbReference type="NCBI Taxonomy" id="4572"/>
    <lineage>
        <taxon>Eukaryota</taxon>
        <taxon>Viridiplantae</taxon>
        <taxon>Streptophyta</taxon>
        <taxon>Embryophyta</taxon>
        <taxon>Tracheophyta</taxon>
        <taxon>Spermatophyta</taxon>
        <taxon>Magnoliopsida</taxon>
        <taxon>Liliopsida</taxon>
        <taxon>Poales</taxon>
        <taxon>Poaceae</taxon>
        <taxon>BOP clade</taxon>
        <taxon>Pooideae</taxon>
        <taxon>Triticodae</taxon>
        <taxon>Triticeae</taxon>
        <taxon>Triticinae</taxon>
        <taxon>Triticum</taxon>
    </lineage>
</organism>
<evidence type="ECO:0000256" key="4">
    <source>
        <dbReference type="ARBA" id="ARBA00023283"/>
    </source>
</evidence>
<dbReference type="SUPFAM" id="SSF57016">
    <property type="entry name" value="Plant lectins/antimicrobial peptides"/>
    <property type="match status" value="2"/>
</dbReference>
<protein>
    <recommendedName>
        <fullName evidence="6">Chitin-binding type-1 domain-containing protein</fullName>
    </recommendedName>
</protein>
<evidence type="ECO:0000256" key="3">
    <source>
        <dbReference type="ARBA" id="ARBA00023157"/>
    </source>
</evidence>
<name>A0A8R7P9A5_TRIUA</name>
<dbReference type="Proteomes" id="UP000015106">
    <property type="component" value="Chromosome 2"/>
</dbReference>
<keyword evidence="4" id="KW-0873">Pyrrolidone carboxylic acid</keyword>
<evidence type="ECO:0000259" key="6">
    <source>
        <dbReference type="PROSITE" id="PS50941"/>
    </source>
</evidence>
<dbReference type="InterPro" id="IPR001002">
    <property type="entry name" value="Chitin-bd_1"/>
</dbReference>
<evidence type="ECO:0000313" key="8">
    <source>
        <dbReference type="Proteomes" id="UP000015106"/>
    </source>
</evidence>
<evidence type="ECO:0000256" key="5">
    <source>
        <dbReference type="PROSITE-ProRule" id="PRU00261"/>
    </source>
</evidence>
<dbReference type="EnsemblPlants" id="TuG1812G0200000403.01.T01">
    <property type="protein sequence ID" value="TuG1812G0200000403.01.T01.cds390771"/>
    <property type="gene ID" value="TuG1812G0200000403.01"/>
</dbReference>
<keyword evidence="1 5" id="KW-0147">Chitin-binding</keyword>
<proteinExistence type="predicted"/>
<dbReference type="PROSITE" id="PS50941">
    <property type="entry name" value="CHIT_BIND_I_2"/>
    <property type="match status" value="2"/>
</dbReference>
<feature type="domain" description="Chitin-binding type-1" evidence="6">
    <location>
        <begin position="38"/>
        <end position="83"/>
    </location>
</feature>
<dbReference type="Gene3D" id="3.30.60.10">
    <property type="entry name" value="Endochitinase-like"/>
    <property type="match status" value="2"/>
</dbReference>
<dbReference type="AlphaFoldDB" id="A0A8R7P9A5"/>
<evidence type="ECO:0000313" key="7">
    <source>
        <dbReference type="EnsemblPlants" id="TuG1812G0200000403.01.T01.cds390771"/>
    </source>
</evidence>
<feature type="disulfide bond" evidence="5">
    <location>
        <begin position="87"/>
        <end position="102"/>
    </location>
</feature>
<reference evidence="7" key="3">
    <citation type="submission" date="2022-06" db="UniProtKB">
        <authorList>
            <consortium name="EnsemblPlants"/>
        </authorList>
    </citation>
    <scope>IDENTIFICATION</scope>
</reference>
<dbReference type="GO" id="GO:0030246">
    <property type="term" value="F:carbohydrate binding"/>
    <property type="evidence" value="ECO:0007669"/>
    <property type="project" value="UniProtKB-KW"/>
</dbReference>
<reference evidence="7" key="2">
    <citation type="submission" date="2018-03" db="EMBL/GenBank/DDBJ databases">
        <title>The Triticum urartu genome reveals the dynamic nature of wheat genome evolution.</title>
        <authorList>
            <person name="Ling H."/>
            <person name="Ma B."/>
            <person name="Shi X."/>
            <person name="Liu H."/>
            <person name="Dong L."/>
            <person name="Sun H."/>
            <person name="Cao Y."/>
            <person name="Gao Q."/>
            <person name="Zheng S."/>
            <person name="Li Y."/>
            <person name="Yu Y."/>
            <person name="Du H."/>
            <person name="Qi M."/>
            <person name="Li Y."/>
            <person name="Yu H."/>
            <person name="Cui Y."/>
            <person name="Wang N."/>
            <person name="Chen C."/>
            <person name="Wu H."/>
            <person name="Zhao Y."/>
            <person name="Zhang J."/>
            <person name="Li Y."/>
            <person name="Zhou W."/>
            <person name="Zhang B."/>
            <person name="Hu W."/>
            <person name="Eijk M."/>
            <person name="Tang J."/>
            <person name="Witsenboer H."/>
            <person name="Zhao S."/>
            <person name="Li Z."/>
            <person name="Zhang A."/>
            <person name="Wang D."/>
            <person name="Liang C."/>
        </authorList>
    </citation>
    <scope>NUCLEOTIDE SEQUENCE [LARGE SCALE GENOMIC DNA]</scope>
    <source>
        <strain evidence="7">cv. G1812</strain>
    </source>
</reference>
<dbReference type="SMART" id="SM00270">
    <property type="entry name" value="ChtBD1"/>
    <property type="match status" value="2"/>
</dbReference>
<dbReference type="GO" id="GO:0008061">
    <property type="term" value="F:chitin binding"/>
    <property type="evidence" value="ECO:0007669"/>
    <property type="project" value="UniProtKB-UniRule"/>
</dbReference>
<sequence>GRRRALHQQLLLQQGWLLRPRRRVLRRGLPGRPPCDTNIRCGNQAELGIGEVCTKNVYCSKWGYCGLGPEYCATGCQNGACSTYEPCGRQAGGTPCTNNYCCSQYDSCGRQVGSLYCGAGCQTGRCYDFVAGAVTGNGTARMNFTLRAE</sequence>
<accession>A0A8R7P9A5</accession>
<dbReference type="PANTHER" id="PTHR47849:SF11">
    <property type="entry name" value="CHITIN-BINDING TYPE-1 DOMAIN-CONTAINING PROTEIN"/>
    <property type="match status" value="1"/>
</dbReference>
<dbReference type="InterPro" id="IPR036861">
    <property type="entry name" value="Endochitinase-like_sf"/>
</dbReference>
<reference evidence="8" key="1">
    <citation type="journal article" date="2013" name="Nature">
        <title>Draft genome of the wheat A-genome progenitor Triticum urartu.</title>
        <authorList>
            <person name="Ling H.Q."/>
            <person name="Zhao S."/>
            <person name="Liu D."/>
            <person name="Wang J."/>
            <person name="Sun H."/>
            <person name="Zhang C."/>
            <person name="Fan H."/>
            <person name="Li D."/>
            <person name="Dong L."/>
            <person name="Tao Y."/>
            <person name="Gao C."/>
            <person name="Wu H."/>
            <person name="Li Y."/>
            <person name="Cui Y."/>
            <person name="Guo X."/>
            <person name="Zheng S."/>
            <person name="Wang B."/>
            <person name="Yu K."/>
            <person name="Liang Q."/>
            <person name="Yang W."/>
            <person name="Lou X."/>
            <person name="Chen J."/>
            <person name="Feng M."/>
            <person name="Jian J."/>
            <person name="Zhang X."/>
            <person name="Luo G."/>
            <person name="Jiang Y."/>
            <person name="Liu J."/>
            <person name="Wang Z."/>
            <person name="Sha Y."/>
            <person name="Zhang B."/>
            <person name="Wu H."/>
            <person name="Tang D."/>
            <person name="Shen Q."/>
            <person name="Xue P."/>
            <person name="Zou S."/>
            <person name="Wang X."/>
            <person name="Liu X."/>
            <person name="Wang F."/>
            <person name="Yang Y."/>
            <person name="An X."/>
            <person name="Dong Z."/>
            <person name="Zhang K."/>
            <person name="Zhang X."/>
            <person name="Luo M.C."/>
            <person name="Dvorak J."/>
            <person name="Tong Y."/>
            <person name="Wang J."/>
            <person name="Yang H."/>
            <person name="Li Z."/>
            <person name="Wang D."/>
            <person name="Zhang A."/>
            <person name="Wang J."/>
        </authorList>
    </citation>
    <scope>NUCLEOTIDE SEQUENCE</scope>
    <source>
        <strain evidence="8">cv. G1812</strain>
    </source>
</reference>
<evidence type="ECO:0000256" key="1">
    <source>
        <dbReference type="ARBA" id="ARBA00022669"/>
    </source>
</evidence>
<evidence type="ECO:0000256" key="2">
    <source>
        <dbReference type="ARBA" id="ARBA00022734"/>
    </source>
</evidence>
<dbReference type="Gramene" id="TuG1812G0200000403.01.T01">
    <property type="protein sequence ID" value="TuG1812G0200000403.01.T01.cds390771"/>
    <property type="gene ID" value="TuG1812G0200000403.01"/>
</dbReference>
<keyword evidence="2" id="KW-0430">Lectin</keyword>
<feature type="disulfide bond" evidence="5">
    <location>
        <begin position="96"/>
        <end position="108"/>
    </location>
</feature>
<comment type="caution">
    <text evidence="5">Lacks conserved residue(s) required for the propagation of feature annotation.</text>
</comment>
<dbReference type="Pfam" id="PF00187">
    <property type="entry name" value="Chitin_bind_1"/>
    <property type="match status" value="2"/>
</dbReference>
<dbReference type="PANTHER" id="PTHR47849">
    <property type="entry name" value="CHITIN-BINDING LECTIN 1"/>
    <property type="match status" value="1"/>
</dbReference>
<feature type="disulfide bond" evidence="5">
    <location>
        <begin position="53"/>
        <end position="65"/>
    </location>
</feature>
<keyword evidence="3 5" id="KW-1015">Disulfide bond</keyword>
<keyword evidence="8" id="KW-1185">Reference proteome</keyword>
<feature type="domain" description="Chitin-binding type-1" evidence="6">
    <location>
        <begin position="84"/>
        <end position="128"/>
    </location>
</feature>